<dbReference type="SUPFAM" id="SSF56059">
    <property type="entry name" value="Glutathione synthetase ATP-binding domain-like"/>
    <property type="match status" value="1"/>
</dbReference>
<dbReference type="EMBL" id="JAVDPW010000001">
    <property type="protein sequence ID" value="MDR6288164.1"/>
    <property type="molecule type" value="Genomic_DNA"/>
</dbReference>
<dbReference type="SMART" id="SM00881">
    <property type="entry name" value="CoA_binding"/>
    <property type="match status" value="1"/>
</dbReference>
<evidence type="ECO:0000256" key="4">
    <source>
        <dbReference type="ARBA" id="ARBA00022840"/>
    </source>
</evidence>
<dbReference type="InterPro" id="IPR051538">
    <property type="entry name" value="Acyl-CoA_Synth/Transferase"/>
</dbReference>
<dbReference type="Proteomes" id="UP001262410">
    <property type="component" value="Unassembled WGS sequence"/>
</dbReference>
<dbReference type="Pfam" id="PF13549">
    <property type="entry name" value="ATP-grasp_5"/>
    <property type="match status" value="1"/>
</dbReference>
<organism evidence="6 7">
    <name type="scientific">Inquilinus ginsengisoli</name>
    <dbReference type="NCBI Taxonomy" id="363840"/>
    <lineage>
        <taxon>Bacteria</taxon>
        <taxon>Pseudomonadati</taxon>
        <taxon>Pseudomonadota</taxon>
        <taxon>Alphaproteobacteria</taxon>
        <taxon>Rhodospirillales</taxon>
        <taxon>Rhodospirillaceae</taxon>
        <taxon>Inquilinus</taxon>
    </lineage>
</organism>
<dbReference type="PANTHER" id="PTHR43334">
    <property type="entry name" value="ACETATE--COA LIGASE [ADP-FORMING]"/>
    <property type="match status" value="1"/>
</dbReference>
<name>A0ABU1JJF8_9PROT</name>
<keyword evidence="4" id="KW-0067">ATP-binding</keyword>
<dbReference type="InterPro" id="IPR043938">
    <property type="entry name" value="Ligase_CoA_dom"/>
</dbReference>
<dbReference type="Pfam" id="PF00583">
    <property type="entry name" value="Acetyltransf_1"/>
    <property type="match status" value="1"/>
</dbReference>
<proteinExistence type="predicted"/>
<evidence type="ECO:0000313" key="6">
    <source>
        <dbReference type="EMBL" id="MDR6288164.1"/>
    </source>
</evidence>
<dbReference type="InterPro" id="IPR036291">
    <property type="entry name" value="NAD(P)-bd_dom_sf"/>
</dbReference>
<dbReference type="PROSITE" id="PS51186">
    <property type="entry name" value="GNAT"/>
    <property type="match status" value="1"/>
</dbReference>
<dbReference type="InterPro" id="IPR000182">
    <property type="entry name" value="GNAT_dom"/>
</dbReference>
<comment type="caution">
    <text evidence="6">The sequence shown here is derived from an EMBL/GenBank/DDBJ whole genome shotgun (WGS) entry which is preliminary data.</text>
</comment>
<reference evidence="6 7" key="1">
    <citation type="submission" date="2023-07" db="EMBL/GenBank/DDBJ databases">
        <title>Sorghum-associated microbial communities from plants grown in Nebraska, USA.</title>
        <authorList>
            <person name="Schachtman D."/>
        </authorList>
    </citation>
    <scope>NUCLEOTIDE SEQUENCE [LARGE SCALE GENOMIC DNA]</scope>
    <source>
        <strain evidence="6 7">584</strain>
    </source>
</reference>
<keyword evidence="7" id="KW-1185">Reference proteome</keyword>
<dbReference type="SUPFAM" id="SSF51735">
    <property type="entry name" value="NAD(P)-binding Rossmann-fold domains"/>
    <property type="match status" value="1"/>
</dbReference>
<evidence type="ECO:0000259" key="5">
    <source>
        <dbReference type="PROSITE" id="PS51186"/>
    </source>
</evidence>
<dbReference type="Pfam" id="PF19045">
    <property type="entry name" value="Ligase_CoA_2"/>
    <property type="match status" value="1"/>
</dbReference>
<evidence type="ECO:0000256" key="3">
    <source>
        <dbReference type="ARBA" id="ARBA00022741"/>
    </source>
</evidence>
<dbReference type="Gene3D" id="3.30.470.20">
    <property type="entry name" value="ATP-grasp fold, B domain"/>
    <property type="match status" value="1"/>
</dbReference>
<dbReference type="RefSeq" id="WP_309792132.1">
    <property type="nucleotide sequence ID" value="NZ_JAVDPW010000001.1"/>
</dbReference>
<keyword evidence="2" id="KW-0436">Ligase</keyword>
<dbReference type="InterPro" id="IPR013815">
    <property type="entry name" value="ATP_grasp_subdomain_1"/>
</dbReference>
<dbReference type="Gene3D" id="3.40.630.30">
    <property type="match status" value="1"/>
</dbReference>
<dbReference type="InterPro" id="IPR016102">
    <property type="entry name" value="Succinyl-CoA_synth-like"/>
</dbReference>
<dbReference type="Gene3D" id="3.40.50.720">
    <property type="entry name" value="NAD(P)-binding Rossmann-like Domain"/>
    <property type="match status" value="1"/>
</dbReference>
<evidence type="ECO:0000313" key="7">
    <source>
        <dbReference type="Proteomes" id="UP001262410"/>
    </source>
</evidence>
<gene>
    <name evidence="6" type="ORF">E9232_000663</name>
</gene>
<dbReference type="PANTHER" id="PTHR43334:SF1">
    <property type="entry name" value="3-HYDROXYPROPIONATE--COA LIGASE [ADP-FORMING]"/>
    <property type="match status" value="1"/>
</dbReference>
<dbReference type="Pfam" id="PF13380">
    <property type="entry name" value="CoA_binding_2"/>
    <property type="match status" value="1"/>
</dbReference>
<dbReference type="InterPro" id="IPR003781">
    <property type="entry name" value="CoA-bd"/>
</dbReference>
<evidence type="ECO:0000256" key="2">
    <source>
        <dbReference type="ARBA" id="ARBA00022598"/>
    </source>
</evidence>
<protein>
    <submittedName>
        <fullName evidence="6">Acetyltransferase</fullName>
    </submittedName>
</protein>
<dbReference type="CDD" id="cd04301">
    <property type="entry name" value="NAT_SF"/>
    <property type="match status" value="1"/>
</dbReference>
<accession>A0ABU1JJF8</accession>
<dbReference type="SUPFAM" id="SSF55729">
    <property type="entry name" value="Acyl-CoA N-acyltransferases (Nat)"/>
    <property type="match status" value="1"/>
</dbReference>
<feature type="domain" description="N-acetyltransferase" evidence="5">
    <location>
        <begin position="744"/>
        <end position="901"/>
    </location>
</feature>
<sequence>MSIRNLDALFRPSSIALIGASRRPGTVGAVLARNLFAGGFDGPVMPVNPQARSIGSALAYASVADLPVTPDLAVIATPPATVPGLIAELGARGTRAAVVVTAGFGAGPGQTDGVALRQAVLDAARPHLLRVLGPNCLGLMAPHHGVNASFAHISPLPGDLAFVSQSGAIATAVLDWATHRGIGFSHVVSLGDMADVDFGDLLDWLAADGRTRAILLYVEAVTHARKFMSAGRIAARTKPVVAIKAGRTEAAARAAASHTGALAGSDAVYDAAFRRAGMLRVFDLAELFDAVETLASRLHVDGDRLAVMTNGGGAGVLATEALGESGGTMAELAAGTMARLDAVLPPTWSHGNPVDIVGDATGERYAHALDAMLADPGKDAVLVMNCPTAVADPIDAARAVVQSVNNAATRDGARPPVLTCWLGEGAAAAARRLFAEHRIPSYATPGQAARAFMHLARYRRNQKLLMETPPALPQDFAPDPAAARAVIAAALAGGRTMLTEPESKQVLEAYRIPVIRTRSVAADPAAAAEAASSFSGPVALKILSPDITHKSDLGGVRLNLQGAEQVCIAAREMLATIGKAAPDARLLGFTVQEMARKPDAHELILGIGQDRLFGPTILFGHGGTAVEVLRDSAVALPPLNGVLAHDLMARTRVWRLLQGYRSRPKADLDAVVLTLMKLSQLAADLSEVVELDINPLLADGDGVLALDARIRVQPPLPPGTPRFAIRPYPQHLVQCFALHDGLAVTLRPVRPEDESAMREMLQRSSPDDIRLRFFGPMRTFDHEFAARLTQIDYDREMALVAEAEEGGRAVLLGAVRIIADPDNISAEYGIMVRSDLKRQGLGYRLMTEIIAYARSRGLARIFGEVLRENTTMLRMVEELGFAREDVPEEPGLVRVTIVLDA</sequence>
<dbReference type="Pfam" id="PF13607">
    <property type="entry name" value="Succ_CoA_lig"/>
    <property type="match status" value="1"/>
</dbReference>
<keyword evidence="3" id="KW-0547">Nucleotide-binding</keyword>
<dbReference type="Gene3D" id="3.30.1490.20">
    <property type="entry name" value="ATP-grasp fold, A domain"/>
    <property type="match status" value="1"/>
</dbReference>
<dbReference type="Gene3D" id="3.40.50.261">
    <property type="entry name" value="Succinyl-CoA synthetase domains"/>
    <property type="match status" value="2"/>
</dbReference>
<dbReference type="SUPFAM" id="SSF52210">
    <property type="entry name" value="Succinyl-CoA synthetase domains"/>
    <property type="match status" value="2"/>
</dbReference>
<keyword evidence="1" id="KW-0816">Tricarboxylic acid cycle</keyword>
<dbReference type="InterPro" id="IPR016181">
    <property type="entry name" value="Acyl_CoA_acyltransferase"/>
</dbReference>
<evidence type="ECO:0000256" key="1">
    <source>
        <dbReference type="ARBA" id="ARBA00022532"/>
    </source>
</evidence>
<dbReference type="InterPro" id="IPR032875">
    <property type="entry name" value="Succ_CoA_lig_flav_dom"/>
</dbReference>